<name>A0A7C4Q4K0_9CHLR</name>
<dbReference type="InterPro" id="IPR003814">
    <property type="entry name" value="FmdEsu_dom"/>
</dbReference>
<dbReference type="SUPFAM" id="SSF143555">
    <property type="entry name" value="FwdE-like"/>
    <property type="match status" value="1"/>
</dbReference>
<dbReference type="EMBL" id="DSXR01000116">
    <property type="protein sequence ID" value="HGS88190.1"/>
    <property type="molecule type" value="Genomic_DNA"/>
</dbReference>
<proteinExistence type="predicted"/>
<organism evidence="6">
    <name type="scientific">Bellilinea caldifistulae</name>
    <dbReference type="NCBI Taxonomy" id="360411"/>
    <lineage>
        <taxon>Bacteria</taxon>
        <taxon>Bacillati</taxon>
        <taxon>Chloroflexota</taxon>
        <taxon>Anaerolineae</taxon>
        <taxon>Anaerolineales</taxon>
        <taxon>Anaerolineaceae</taxon>
        <taxon>Bellilinea</taxon>
    </lineage>
</organism>
<evidence type="ECO:0000256" key="2">
    <source>
        <dbReference type="ARBA" id="ARBA00022771"/>
    </source>
</evidence>
<reference evidence="6" key="1">
    <citation type="journal article" date="2020" name="mSystems">
        <title>Genome- and Community-Level Interaction Insights into Carbon Utilization and Element Cycling Functions of Hydrothermarchaeota in Hydrothermal Sediment.</title>
        <authorList>
            <person name="Zhou Z."/>
            <person name="Liu Y."/>
            <person name="Xu W."/>
            <person name="Pan J."/>
            <person name="Luo Z.H."/>
            <person name="Li M."/>
        </authorList>
    </citation>
    <scope>NUCLEOTIDE SEQUENCE [LARGE SCALE GENOMIC DNA]</scope>
    <source>
        <strain evidence="6">SpSt-556</strain>
    </source>
</reference>
<dbReference type="InterPro" id="IPR000962">
    <property type="entry name" value="Znf_DskA_TraR"/>
</dbReference>
<keyword evidence="1" id="KW-0479">Metal-binding</keyword>
<evidence type="ECO:0000256" key="3">
    <source>
        <dbReference type="ARBA" id="ARBA00022833"/>
    </source>
</evidence>
<dbReference type="Pfam" id="PF02663">
    <property type="entry name" value="FmdE"/>
    <property type="match status" value="1"/>
</dbReference>
<dbReference type="InterPro" id="IPR053194">
    <property type="entry name" value="tRNA_methyltr_O"/>
</dbReference>
<evidence type="ECO:0000259" key="4">
    <source>
        <dbReference type="Pfam" id="PF01258"/>
    </source>
</evidence>
<protein>
    <submittedName>
        <fullName evidence="6">Formylmethanofuran dehydrogenase</fullName>
    </submittedName>
</protein>
<keyword evidence="2" id="KW-0863">Zinc-finger</keyword>
<dbReference type="Pfam" id="PF01258">
    <property type="entry name" value="zf-dskA_traR"/>
    <property type="match status" value="1"/>
</dbReference>
<accession>A0A7C4Q4K0</accession>
<evidence type="ECO:0000259" key="5">
    <source>
        <dbReference type="Pfam" id="PF02663"/>
    </source>
</evidence>
<evidence type="ECO:0000256" key="1">
    <source>
        <dbReference type="ARBA" id="ARBA00022723"/>
    </source>
</evidence>
<evidence type="ECO:0000313" key="6">
    <source>
        <dbReference type="EMBL" id="HGS88190.1"/>
    </source>
</evidence>
<dbReference type="Gene3D" id="3.30.1330.130">
    <property type="match status" value="1"/>
</dbReference>
<feature type="domain" description="Formylmethanofuran dehydrogenase subunit E" evidence="5">
    <location>
        <begin position="15"/>
        <end position="134"/>
    </location>
</feature>
<comment type="caution">
    <text evidence="6">The sequence shown here is derived from an EMBL/GenBank/DDBJ whole genome shotgun (WGS) entry which is preliminary data.</text>
</comment>
<dbReference type="GO" id="GO:0008270">
    <property type="term" value="F:zinc ion binding"/>
    <property type="evidence" value="ECO:0007669"/>
    <property type="project" value="UniProtKB-KW"/>
</dbReference>
<gene>
    <name evidence="6" type="ORF">ENT17_11330</name>
</gene>
<dbReference type="PANTHER" id="PTHR39418">
    <property type="entry name" value="DEHYDROGENASE-RELATED"/>
    <property type="match status" value="1"/>
</dbReference>
<feature type="domain" description="Zinc finger DksA/TraR C4-type" evidence="4">
    <location>
        <begin position="155"/>
        <end position="188"/>
    </location>
</feature>
<keyword evidence="3" id="KW-0862">Zinc</keyword>
<dbReference type="AlphaFoldDB" id="A0A7C4Q4K0"/>
<sequence length="211" mass="23481">MSILPELLEKCAALHHHLCPRQVLGVRMGLYAGRLLGLELPQTDKRLYTIVETDGCGTDGISVATNCWVGRRTLRVEDFGKVAATFVDTLSGRAVRLAPRPTAREDSRQYAPQAASRWQANLIGYQLMPDEELFSFQWVRLLRPIEAIISQPGKRAVCDRCGEEIMNEREVFAGELTLCRACAGEAYYEVEGMAVQAAQLAWCDHPAADGW</sequence>
<dbReference type="PANTHER" id="PTHR39418:SF1">
    <property type="entry name" value="DEHYDROGENASE"/>
    <property type="match status" value="1"/>
</dbReference>